<dbReference type="GO" id="GO:0005829">
    <property type="term" value="C:cytosol"/>
    <property type="evidence" value="ECO:0007669"/>
    <property type="project" value="TreeGrafter"/>
</dbReference>
<dbReference type="GO" id="GO:0005524">
    <property type="term" value="F:ATP binding"/>
    <property type="evidence" value="ECO:0007669"/>
    <property type="project" value="UniProtKB-KW"/>
</dbReference>
<keyword evidence="21" id="KW-1185">Reference proteome</keyword>
<reference evidence="20" key="1">
    <citation type="submission" date="2020-05" db="EMBL/GenBank/DDBJ databases">
        <title>Phylogenomic resolution of chytrid fungi.</title>
        <authorList>
            <person name="Stajich J.E."/>
            <person name="Amses K."/>
            <person name="Simmons R."/>
            <person name="Seto K."/>
            <person name="Myers J."/>
            <person name="Bonds A."/>
            <person name="Quandt C.A."/>
            <person name="Barry K."/>
            <person name="Liu P."/>
            <person name="Grigoriev I."/>
            <person name="Longcore J.E."/>
            <person name="James T.Y."/>
        </authorList>
    </citation>
    <scope>NUCLEOTIDE SEQUENCE</scope>
    <source>
        <strain evidence="20">JEL0476</strain>
    </source>
</reference>
<evidence type="ECO:0000256" key="17">
    <source>
        <dbReference type="PIRNR" id="PIRNR038895"/>
    </source>
</evidence>
<dbReference type="InterPro" id="IPR018109">
    <property type="entry name" value="Folylpolyglutamate_synth_CS"/>
</dbReference>
<keyword evidence="11" id="KW-0999">Mitochondrion inner membrane</keyword>
<comment type="similarity">
    <text evidence="5 17">Belongs to the folylpolyglutamate synthase family.</text>
</comment>
<evidence type="ECO:0000256" key="8">
    <source>
        <dbReference type="ARBA" id="ARBA00022598"/>
    </source>
</evidence>
<dbReference type="Gene3D" id="3.40.1190.10">
    <property type="entry name" value="Mur-like, catalytic domain"/>
    <property type="match status" value="1"/>
</dbReference>
<feature type="binding site" evidence="19">
    <location>
        <position position="61"/>
    </location>
    <ligand>
        <name>Mg(2+)</name>
        <dbReference type="ChEBI" id="CHEBI:18420"/>
        <label>1</label>
    </ligand>
</feature>
<evidence type="ECO:0000256" key="6">
    <source>
        <dbReference type="ARBA" id="ARBA00022490"/>
    </source>
</evidence>
<evidence type="ECO:0000256" key="12">
    <source>
        <dbReference type="ARBA" id="ARBA00022840"/>
    </source>
</evidence>
<evidence type="ECO:0000313" key="20">
    <source>
        <dbReference type="EMBL" id="KAJ3205522.1"/>
    </source>
</evidence>
<evidence type="ECO:0000256" key="19">
    <source>
        <dbReference type="PIRSR" id="PIRSR038895-2"/>
    </source>
</evidence>
<evidence type="ECO:0000256" key="3">
    <source>
        <dbReference type="ARBA" id="ARBA00004496"/>
    </source>
</evidence>
<dbReference type="GO" id="GO:0006730">
    <property type="term" value="P:one-carbon metabolic process"/>
    <property type="evidence" value="ECO:0007669"/>
    <property type="project" value="UniProtKB-KW"/>
</dbReference>
<dbReference type="PROSITE" id="PS01011">
    <property type="entry name" value="FOLYLPOLYGLU_SYNT_1"/>
    <property type="match status" value="1"/>
</dbReference>
<evidence type="ECO:0000256" key="1">
    <source>
        <dbReference type="ARBA" id="ARBA00004273"/>
    </source>
</evidence>
<dbReference type="GO" id="GO:0005759">
    <property type="term" value="C:mitochondrial matrix"/>
    <property type="evidence" value="ECO:0007669"/>
    <property type="project" value="UniProtKB-SubCell"/>
</dbReference>
<feature type="binding site" evidence="19">
    <location>
        <position position="166"/>
    </location>
    <ligand>
        <name>Mg(2+)</name>
        <dbReference type="ChEBI" id="CHEBI:18420"/>
        <label>1</label>
    </ligand>
</feature>
<comment type="pathway">
    <text evidence="4 17">Cofactor biosynthesis; tetrahydrofolylpolyglutamate biosynthesis.</text>
</comment>
<dbReference type="SUPFAM" id="SSF53623">
    <property type="entry name" value="MurD-like peptide ligases, catalytic domain"/>
    <property type="match status" value="1"/>
</dbReference>
<dbReference type="EC" id="6.3.2.17" evidence="17"/>
<dbReference type="SUPFAM" id="SSF53244">
    <property type="entry name" value="MurD-like peptide ligases, peptide-binding domain"/>
    <property type="match status" value="1"/>
</dbReference>
<name>A0AAD5TWB8_9FUNG</name>
<feature type="binding site" evidence="18">
    <location>
        <position position="341"/>
    </location>
    <ligand>
        <name>ATP</name>
        <dbReference type="ChEBI" id="CHEBI:30616"/>
    </ligand>
</feature>
<dbReference type="AlphaFoldDB" id="A0AAD5TWB8"/>
<feature type="binding site" evidence="19">
    <location>
        <position position="194"/>
    </location>
    <ligand>
        <name>Mg(2+)</name>
        <dbReference type="ChEBI" id="CHEBI:18420"/>
        <label>1</label>
    </ligand>
</feature>
<dbReference type="EMBL" id="JADGJW010001197">
    <property type="protein sequence ID" value="KAJ3205522.1"/>
    <property type="molecule type" value="Genomic_DNA"/>
</dbReference>
<evidence type="ECO:0000256" key="10">
    <source>
        <dbReference type="ARBA" id="ARBA00022741"/>
    </source>
</evidence>
<keyword evidence="13 19" id="KW-0460">Magnesium</keyword>
<comment type="cofactor">
    <cofactor evidence="17">
        <name>a monovalent cation</name>
        <dbReference type="ChEBI" id="CHEBI:60242"/>
    </cofactor>
    <text evidence="17">A monovalent cation.</text>
</comment>
<evidence type="ECO:0000256" key="16">
    <source>
        <dbReference type="ARBA" id="ARBA00047493"/>
    </source>
</evidence>
<dbReference type="Gene3D" id="3.90.190.20">
    <property type="entry name" value="Mur ligase, C-terminal domain"/>
    <property type="match status" value="1"/>
</dbReference>
<dbReference type="InterPro" id="IPR001645">
    <property type="entry name" value="Folylpolyglutamate_synth"/>
</dbReference>
<evidence type="ECO:0000256" key="2">
    <source>
        <dbReference type="ARBA" id="ARBA00004305"/>
    </source>
</evidence>
<dbReference type="PROSITE" id="PS01012">
    <property type="entry name" value="FOLYLPOLYGLU_SYNT_2"/>
    <property type="match status" value="1"/>
</dbReference>
<dbReference type="NCBIfam" id="TIGR01499">
    <property type="entry name" value="folC"/>
    <property type="match status" value="1"/>
</dbReference>
<evidence type="ECO:0000256" key="5">
    <source>
        <dbReference type="ARBA" id="ARBA00008276"/>
    </source>
</evidence>
<dbReference type="InterPro" id="IPR036565">
    <property type="entry name" value="Mur-like_cat_sf"/>
</dbReference>
<evidence type="ECO:0000256" key="18">
    <source>
        <dbReference type="PIRSR" id="PIRSR038895-1"/>
    </source>
</evidence>
<dbReference type="PANTHER" id="PTHR11136:SF5">
    <property type="entry name" value="FOLYLPOLYGLUTAMATE SYNTHASE, MITOCHONDRIAL"/>
    <property type="match status" value="1"/>
</dbReference>
<dbReference type="InterPro" id="IPR023600">
    <property type="entry name" value="Folylpolyglutamate_synth_euk"/>
</dbReference>
<keyword evidence="8 17" id="KW-0436">Ligase</keyword>
<evidence type="ECO:0000256" key="15">
    <source>
        <dbReference type="ARBA" id="ARBA00023136"/>
    </source>
</evidence>
<evidence type="ECO:0000256" key="11">
    <source>
        <dbReference type="ARBA" id="ARBA00022792"/>
    </source>
</evidence>
<evidence type="ECO:0000256" key="4">
    <source>
        <dbReference type="ARBA" id="ARBA00005150"/>
    </source>
</evidence>
<evidence type="ECO:0000256" key="14">
    <source>
        <dbReference type="ARBA" id="ARBA00023128"/>
    </source>
</evidence>
<keyword evidence="12 18" id="KW-0067">ATP-binding</keyword>
<comment type="subcellular location">
    <subcellularLocation>
        <location evidence="3">Cytoplasm</location>
    </subcellularLocation>
    <subcellularLocation>
        <location evidence="1">Mitochondrion inner membrane</location>
    </subcellularLocation>
    <subcellularLocation>
        <location evidence="2">Mitochondrion matrix</location>
    </subcellularLocation>
</comment>
<feature type="binding site" evidence="18">
    <location>
        <position position="323"/>
    </location>
    <ligand>
        <name>ATP</name>
        <dbReference type="ChEBI" id="CHEBI:30616"/>
    </ligand>
</feature>
<keyword evidence="7 17" id="KW-0554">One-carbon metabolism</keyword>
<dbReference type="InterPro" id="IPR036615">
    <property type="entry name" value="Mur_ligase_C_dom_sf"/>
</dbReference>
<evidence type="ECO:0000256" key="13">
    <source>
        <dbReference type="ARBA" id="ARBA00022842"/>
    </source>
</evidence>
<sequence length="493" mass="55385">MISYVNRCGYEPSDFNKLNIIHIAGTKGKGSTSALTESILRQYSIKEKDIVRPIKTGLYSSPHLMEVRERIRLNGKPISKELFSKYFFEVWEKLEQTKNFHLPTKKNEVLQNLQENLKVENSKLNFTNTDATDAPPPSDKPTYFRYLTLLSFHVFMREQVDVAVFEVGVGGTYDSTNIIEKPLVTGITSLGLDHTTVLGNTLPEIASHKAGIMKSGVSCFSSVQPPDAEEVLIKRSQILKAKSLTFVRNTELILPDNIEIGLSGSHQRVNSALAVSLCKEALKQFNDINTEKKIVFFKNNAEDNENLSPEMLKGLKNVNWPGRAQTFQSKKIFPSIKWYLDGAHTADSLEACARWVENCVLPDSSELCLIFNCTGGRNVEALLKPLADLYNKTKIFKLVIFCTNETYNNPDNVWAPDLTNNTTFKDENLTAQKILLQEFKNLINQTEEVKLLVSKSIEDAILLVDKNKFSHVLVTGSLHLVGGVLTYLEAEVC</sequence>
<dbReference type="PIRSF" id="PIRSF038895">
    <property type="entry name" value="FPGS"/>
    <property type="match status" value="1"/>
</dbReference>
<keyword evidence="9 19" id="KW-0479">Metal-binding</keyword>
<accession>A0AAD5TWB8</accession>
<proteinExistence type="inferred from homology"/>
<keyword evidence="15" id="KW-0472">Membrane</keyword>
<gene>
    <name evidence="20" type="primary">MET7</name>
    <name evidence="20" type="ORF">HK099_000770</name>
</gene>
<keyword evidence="6" id="KW-0963">Cytoplasm</keyword>
<protein>
    <recommendedName>
        <fullName evidence="17">Folylpolyglutamate synthase</fullName>
        <ecNumber evidence="17">6.3.2.17</ecNumber>
    </recommendedName>
    <alternativeName>
        <fullName evidence="17">Folylpoly-gamma-glutamate synthetase</fullName>
    </alternativeName>
    <alternativeName>
        <fullName evidence="17">Tetrahydrofolylpolyglutamate synthase</fullName>
    </alternativeName>
</protein>
<evidence type="ECO:0000256" key="9">
    <source>
        <dbReference type="ARBA" id="ARBA00022723"/>
    </source>
</evidence>
<dbReference type="GO" id="GO:0046872">
    <property type="term" value="F:metal ion binding"/>
    <property type="evidence" value="ECO:0007669"/>
    <property type="project" value="UniProtKB-KW"/>
</dbReference>
<evidence type="ECO:0000313" key="21">
    <source>
        <dbReference type="Proteomes" id="UP001211065"/>
    </source>
</evidence>
<keyword evidence="10 18" id="KW-0547">Nucleotide-binding</keyword>
<evidence type="ECO:0000256" key="7">
    <source>
        <dbReference type="ARBA" id="ARBA00022563"/>
    </source>
</evidence>
<organism evidence="20 21">
    <name type="scientific">Clydaea vesicula</name>
    <dbReference type="NCBI Taxonomy" id="447962"/>
    <lineage>
        <taxon>Eukaryota</taxon>
        <taxon>Fungi</taxon>
        <taxon>Fungi incertae sedis</taxon>
        <taxon>Chytridiomycota</taxon>
        <taxon>Chytridiomycota incertae sedis</taxon>
        <taxon>Chytridiomycetes</taxon>
        <taxon>Lobulomycetales</taxon>
        <taxon>Lobulomycetaceae</taxon>
        <taxon>Clydaea</taxon>
    </lineage>
</organism>
<dbReference type="GO" id="GO:0005743">
    <property type="term" value="C:mitochondrial inner membrane"/>
    <property type="evidence" value="ECO:0007669"/>
    <property type="project" value="UniProtKB-SubCell"/>
</dbReference>
<comment type="catalytic activity">
    <reaction evidence="16 17">
        <text>(6S)-5,6,7,8-tetrahydrofolyl-(gamma-L-Glu)(n) + L-glutamate + ATP = (6S)-5,6,7,8-tetrahydrofolyl-(gamma-L-Glu)(n+1) + ADP + phosphate + H(+)</text>
        <dbReference type="Rhea" id="RHEA:10580"/>
        <dbReference type="Rhea" id="RHEA-COMP:14738"/>
        <dbReference type="Rhea" id="RHEA-COMP:14740"/>
        <dbReference type="ChEBI" id="CHEBI:15378"/>
        <dbReference type="ChEBI" id="CHEBI:29985"/>
        <dbReference type="ChEBI" id="CHEBI:30616"/>
        <dbReference type="ChEBI" id="CHEBI:43474"/>
        <dbReference type="ChEBI" id="CHEBI:141005"/>
        <dbReference type="ChEBI" id="CHEBI:456216"/>
        <dbReference type="EC" id="6.3.2.17"/>
    </reaction>
</comment>
<comment type="function">
    <text evidence="17">Catalyzes conversion of folates to polyglutamate derivatives allowing concentration of folate compounds in the cell and the intracellular retention of these cofactors, which are important substrates for most of the folate-dependent enzymes that are involved in one-carbon transfer reactions involved in purine, pyrimidine and amino acid synthesis.</text>
</comment>
<comment type="caution">
    <text evidence="20">The sequence shown here is derived from an EMBL/GenBank/DDBJ whole genome shotgun (WGS) entry which is preliminary data.</text>
</comment>
<dbReference type="GO" id="GO:0004326">
    <property type="term" value="F:tetrahydrofolylpolyglutamate synthase activity"/>
    <property type="evidence" value="ECO:0007669"/>
    <property type="project" value="UniProtKB-EC"/>
</dbReference>
<dbReference type="PANTHER" id="PTHR11136">
    <property type="entry name" value="FOLYLPOLYGLUTAMATE SYNTHASE-RELATED"/>
    <property type="match status" value="1"/>
</dbReference>
<dbReference type="Proteomes" id="UP001211065">
    <property type="component" value="Unassembled WGS sequence"/>
</dbReference>
<keyword evidence="14" id="KW-0496">Mitochondrion</keyword>